<gene>
    <name evidence="3" type="ORF">Prum_016930</name>
</gene>
<name>A0A6V8KZX3_9ACTN</name>
<reference evidence="3 4" key="2">
    <citation type="submission" date="2020-03" db="EMBL/GenBank/DDBJ databases">
        <authorList>
            <person name="Ichikawa N."/>
            <person name="Kimura A."/>
            <person name="Kitahashi Y."/>
            <person name="Uohara A."/>
        </authorList>
    </citation>
    <scope>NUCLEOTIDE SEQUENCE [LARGE SCALE GENOMIC DNA]</scope>
    <source>
        <strain evidence="3 4">NBRC 108638</strain>
    </source>
</reference>
<dbReference type="AlphaFoldDB" id="A0A6V8KZX3"/>
<feature type="region of interest" description="Disordered" evidence="1">
    <location>
        <begin position="31"/>
        <end position="81"/>
    </location>
</feature>
<feature type="signal peptide" evidence="2">
    <location>
        <begin position="1"/>
        <end position="21"/>
    </location>
</feature>
<evidence type="ECO:0000256" key="2">
    <source>
        <dbReference type="SAM" id="SignalP"/>
    </source>
</evidence>
<evidence type="ECO:0000256" key="1">
    <source>
        <dbReference type="SAM" id="MobiDB-lite"/>
    </source>
</evidence>
<keyword evidence="4" id="KW-1185">Reference proteome</keyword>
<protein>
    <recommendedName>
        <fullName evidence="5">Serine/threonine protein kinase</fullName>
    </recommendedName>
</protein>
<reference evidence="3 4" key="1">
    <citation type="submission" date="2020-03" db="EMBL/GenBank/DDBJ databases">
        <title>Whole genome shotgun sequence of Phytohabitans rumicis NBRC 108638.</title>
        <authorList>
            <person name="Komaki H."/>
            <person name="Tamura T."/>
        </authorList>
    </citation>
    <scope>NUCLEOTIDE SEQUENCE [LARGE SCALE GENOMIC DNA]</scope>
    <source>
        <strain evidence="3 4">NBRC 108638</strain>
    </source>
</reference>
<feature type="compositionally biased region" description="Low complexity" evidence="1">
    <location>
        <begin position="44"/>
        <end position="70"/>
    </location>
</feature>
<evidence type="ECO:0008006" key="5">
    <source>
        <dbReference type="Google" id="ProtNLM"/>
    </source>
</evidence>
<sequence>MLALLVALGSLMAAWRAVDQAADAKQFALAGGSGTAPGATQPLPVSAAPPSDAAPADAAPTDAPVDPGTPSGTGAPPLDERTVYTVKYDSETLTLKTTNCSDQMYADLDEPRANVGSAGADLVLNTSCSGPSFLKLWSGVEGSTSASPGRTPHDCAEAIRTSPLGEAPVPARKGTAICLTTSFEAAQERGDNQRLVLVEITGVADDGAVTIRSRAWNIPR</sequence>
<comment type="caution">
    <text evidence="3">The sequence shown here is derived from an EMBL/GenBank/DDBJ whole genome shotgun (WGS) entry which is preliminary data.</text>
</comment>
<dbReference type="EMBL" id="BLPG01000001">
    <property type="protein sequence ID" value="GFJ88051.1"/>
    <property type="molecule type" value="Genomic_DNA"/>
</dbReference>
<proteinExistence type="predicted"/>
<organism evidence="3 4">
    <name type="scientific">Phytohabitans rumicis</name>
    <dbReference type="NCBI Taxonomy" id="1076125"/>
    <lineage>
        <taxon>Bacteria</taxon>
        <taxon>Bacillati</taxon>
        <taxon>Actinomycetota</taxon>
        <taxon>Actinomycetes</taxon>
        <taxon>Micromonosporales</taxon>
        <taxon>Micromonosporaceae</taxon>
    </lineage>
</organism>
<accession>A0A6V8KZX3</accession>
<dbReference type="Proteomes" id="UP000482960">
    <property type="component" value="Unassembled WGS sequence"/>
</dbReference>
<feature type="chain" id="PRO_5039686813" description="Serine/threonine protein kinase" evidence="2">
    <location>
        <begin position="22"/>
        <end position="220"/>
    </location>
</feature>
<keyword evidence="2" id="KW-0732">Signal</keyword>
<evidence type="ECO:0000313" key="3">
    <source>
        <dbReference type="EMBL" id="GFJ88051.1"/>
    </source>
</evidence>
<evidence type="ECO:0000313" key="4">
    <source>
        <dbReference type="Proteomes" id="UP000482960"/>
    </source>
</evidence>